<dbReference type="PANTHER" id="PTHR10229:SF4">
    <property type="entry name" value="GTPASE HFLX"/>
    <property type="match status" value="1"/>
</dbReference>
<feature type="domain" description="Hflx-type G" evidence="7">
    <location>
        <begin position="214"/>
        <end position="380"/>
    </location>
</feature>
<dbReference type="PROSITE" id="PS51705">
    <property type="entry name" value="G_HFLX"/>
    <property type="match status" value="1"/>
</dbReference>
<comment type="subunit">
    <text evidence="5">Monomer. Associates with the 50S ribosomal subunit.</text>
</comment>
<dbReference type="InterPro" id="IPR006073">
    <property type="entry name" value="GTP-bd"/>
</dbReference>
<reference evidence="8 9" key="1">
    <citation type="journal article" date="2021" name="ISME Commun">
        <title>Automated analysis of genomic sequences facilitates high-throughput and comprehensive description of bacteria.</title>
        <authorList>
            <person name="Hitch T.C.A."/>
        </authorList>
    </citation>
    <scope>NUCLEOTIDE SEQUENCE [LARGE SCALE GENOMIC DNA]</scope>
    <source>
        <strain evidence="8 9">Sanger_18</strain>
    </source>
</reference>
<keyword evidence="5" id="KW-0963">Cytoplasm</keyword>
<comment type="similarity">
    <text evidence="5">Belongs to the TRAFAC class OBG-HflX-like GTPase superfamily. HflX GTPase family.</text>
</comment>
<dbReference type="InterPro" id="IPR032305">
    <property type="entry name" value="GTP-bd_M"/>
</dbReference>
<organism evidence="8 9">
    <name type="scientific">Suilimivivens aceti</name>
    <dbReference type="NCBI Taxonomy" id="2981774"/>
    <lineage>
        <taxon>Bacteria</taxon>
        <taxon>Bacillati</taxon>
        <taxon>Bacillota</taxon>
        <taxon>Clostridia</taxon>
        <taxon>Lachnospirales</taxon>
        <taxon>Lachnospiraceae</taxon>
        <taxon>Suilimivivens</taxon>
    </lineage>
</organism>
<comment type="caution">
    <text evidence="8">The sequence shown here is derived from an EMBL/GenBank/DDBJ whole genome shotgun (WGS) entry which is preliminary data.</text>
</comment>
<dbReference type="HAMAP" id="MF_00900">
    <property type="entry name" value="GTPase_HflX"/>
    <property type="match status" value="1"/>
</dbReference>
<sequence>MQEVRNSNTVEITEERAERVVLAAVEEGITESTGDMSHRMDELASLAKACYMEPVGMVIQRLETVNKGLYMGAGKVQELKELCVRLEADLVVFNNSLTPSQLRNLQDLLDVPVMDRTTLILEIFESRARTREARLQVETAKLQYLLPRLVGMHEALTRQGGTSGSMSSRGAGEKKLELDRRKIEHRIAELQRELKEITKEREVQRSRRNKGRLPLVSLVGYTNAGKSTIMNAMVDRYAAGEEKRVLEKDMLFATLDTSVRRINTGDNRDFLLSDTVGFIHDLPHSLVKAFRSTLEEIENADLLIQVVDYSDPFYEEQMKTTAQTLSELSAGHIPMLTVYNKADRREGASYPRTVGDKLFVSAKEEASLDLLVGEILEKIYADQVEGEFLIPFQRGDIVSYFMENAVILKREYKEEGTLLLVKCHPADREKYRSYLTETGGNDAEGKIE</sequence>
<dbReference type="InterPro" id="IPR025121">
    <property type="entry name" value="GTPase_HflX_N"/>
</dbReference>
<dbReference type="RefSeq" id="WP_262574022.1">
    <property type="nucleotide sequence ID" value="NZ_JAOQKJ010000004.1"/>
</dbReference>
<dbReference type="Pfam" id="PF13167">
    <property type="entry name" value="GTP-bdg_N"/>
    <property type="match status" value="1"/>
</dbReference>
<evidence type="ECO:0000259" key="7">
    <source>
        <dbReference type="PROSITE" id="PS51705"/>
    </source>
</evidence>
<dbReference type="Pfam" id="PF01926">
    <property type="entry name" value="MMR_HSR1"/>
    <property type="match status" value="1"/>
</dbReference>
<dbReference type="SUPFAM" id="SSF52540">
    <property type="entry name" value="P-loop containing nucleoside triphosphate hydrolases"/>
    <property type="match status" value="1"/>
</dbReference>
<dbReference type="InterPro" id="IPR027417">
    <property type="entry name" value="P-loop_NTPase"/>
</dbReference>
<proteinExistence type="inferred from homology"/>
<keyword evidence="4 5" id="KW-0342">GTP-binding</keyword>
<evidence type="ECO:0000256" key="1">
    <source>
        <dbReference type="ARBA" id="ARBA00022723"/>
    </source>
</evidence>
<gene>
    <name evidence="5 8" type="primary">hflX</name>
    <name evidence="8" type="ORF">OCV77_05870</name>
</gene>
<protein>
    <recommendedName>
        <fullName evidence="5">GTPase HflX</fullName>
    </recommendedName>
    <alternativeName>
        <fullName evidence="5">GTP-binding protein HflX</fullName>
    </alternativeName>
</protein>
<dbReference type="InterPro" id="IPR030394">
    <property type="entry name" value="G_HFLX_dom"/>
</dbReference>
<dbReference type="InterPro" id="IPR016496">
    <property type="entry name" value="GTPase_HflX"/>
</dbReference>
<comment type="subcellular location">
    <subcellularLocation>
        <location evidence="5">Cytoplasm</location>
    </subcellularLocation>
    <text evidence="5">May associate with membranes.</text>
</comment>
<dbReference type="Proteomes" id="UP001652432">
    <property type="component" value="Unassembled WGS sequence"/>
</dbReference>
<keyword evidence="2 5" id="KW-0547">Nucleotide-binding</keyword>
<dbReference type="Pfam" id="PF16360">
    <property type="entry name" value="GTP-bdg_M"/>
    <property type="match status" value="1"/>
</dbReference>
<dbReference type="CDD" id="cd01878">
    <property type="entry name" value="HflX"/>
    <property type="match status" value="1"/>
</dbReference>
<dbReference type="Gene3D" id="3.40.50.300">
    <property type="entry name" value="P-loop containing nucleotide triphosphate hydrolases"/>
    <property type="match status" value="1"/>
</dbReference>
<dbReference type="InterPro" id="IPR042108">
    <property type="entry name" value="GTPase_HflX_N_sf"/>
</dbReference>
<dbReference type="Gene3D" id="6.10.250.2860">
    <property type="match status" value="1"/>
</dbReference>
<keyword evidence="9" id="KW-1185">Reference proteome</keyword>
<evidence type="ECO:0000256" key="5">
    <source>
        <dbReference type="HAMAP-Rule" id="MF_00900"/>
    </source>
</evidence>
<keyword evidence="1" id="KW-0479">Metal-binding</keyword>
<dbReference type="PIRSF" id="PIRSF006809">
    <property type="entry name" value="GTP-binding_hflX_prd"/>
    <property type="match status" value="1"/>
</dbReference>
<evidence type="ECO:0000256" key="3">
    <source>
        <dbReference type="ARBA" id="ARBA00022842"/>
    </source>
</evidence>
<dbReference type="Gene3D" id="3.40.50.11060">
    <property type="entry name" value="GTPase HflX, N-terminal domain"/>
    <property type="match status" value="1"/>
</dbReference>
<evidence type="ECO:0000313" key="8">
    <source>
        <dbReference type="EMBL" id="MCU6744027.1"/>
    </source>
</evidence>
<accession>A0ABT2T259</accession>
<evidence type="ECO:0000313" key="9">
    <source>
        <dbReference type="Proteomes" id="UP001652432"/>
    </source>
</evidence>
<dbReference type="NCBIfam" id="TIGR03156">
    <property type="entry name" value="GTP_HflX"/>
    <property type="match status" value="1"/>
</dbReference>
<dbReference type="PANTHER" id="PTHR10229">
    <property type="entry name" value="GTP-BINDING PROTEIN HFLX"/>
    <property type="match status" value="1"/>
</dbReference>
<feature type="coiled-coil region" evidence="6">
    <location>
        <begin position="173"/>
        <end position="207"/>
    </location>
</feature>
<keyword evidence="6" id="KW-0175">Coiled coil</keyword>
<keyword evidence="3" id="KW-0460">Magnesium</keyword>
<dbReference type="EMBL" id="JAOQKJ010000004">
    <property type="protein sequence ID" value="MCU6744027.1"/>
    <property type="molecule type" value="Genomic_DNA"/>
</dbReference>
<evidence type="ECO:0000256" key="2">
    <source>
        <dbReference type="ARBA" id="ARBA00022741"/>
    </source>
</evidence>
<evidence type="ECO:0000256" key="4">
    <source>
        <dbReference type="ARBA" id="ARBA00023134"/>
    </source>
</evidence>
<dbReference type="PRINTS" id="PR00326">
    <property type="entry name" value="GTP1OBG"/>
</dbReference>
<name>A0ABT2T259_9FIRM</name>
<evidence type="ECO:0000256" key="6">
    <source>
        <dbReference type="SAM" id="Coils"/>
    </source>
</evidence>
<comment type="function">
    <text evidence="5">GTPase that associates with the 50S ribosomal subunit and may have a role during protein synthesis or ribosome biogenesis.</text>
</comment>